<accession>A0A7L5DKS6</accession>
<organism evidence="10 11">
    <name type="scientific">Spirosoma rhododendri</name>
    <dbReference type="NCBI Taxonomy" id="2728024"/>
    <lineage>
        <taxon>Bacteria</taxon>
        <taxon>Pseudomonadati</taxon>
        <taxon>Bacteroidota</taxon>
        <taxon>Cytophagia</taxon>
        <taxon>Cytophagales</taxon>
        <taxon>Cytophagaceae</taxon>
        <taxon>Spirosoma</taxon>
    </lineage>
</organism>
<evidence type="ECO:0000256" key="5">
    <source>
        <dbReference type="ARBA" id="ARBA00022989"/>
    </source>
</evidence>
<dbReference type="HAMAP" id="MF_00154">
    <property type="entry name" value="CyoE_CtaB"/>
    <property type="match status" value="1"/>
</dbReference>
<comment type="similarity">
    <text evidence="9">Belongs to the UbiA prenyltransferase family. Protoheme IX farnesyltransferase subfamily.</text>
</comment>
<feature type="transmembrane region" description="Helical" evidence="9">
    <location>
        <begin position="170"/>
        <end position="195"/>
    </location>
</feature>
<evidence type="ECO:0000256" key="7">
    <source>
        <dbReference type="ARBA" id="ARBA00023136"/>
    </source>
</evidence>
<evidence type="ECO:0000256" key="3">
    <source>
        <dbReference type="ARBA" id="ARBA00022679"/>
    </source>
</evidence>
<feature type="transmembrane region" description="Helical" evidence="9">
    <location>
        <begin position="240"/>
        <end position="262"/>
    </location>
</feature>
<comment type="subcellular location">
    <subcellularLocation>
        <location evidence="9">Cell membrane</location>
        <topology evidence="9">Multi-pass membrane protein</topology>
    </subcellularLocation>
    <subcellularLocation>
        <location evidence="1">Membrane</location>
        <topology evidence="1">Multi-pass membrane protein</topology>
    </subcellularLocation>
</comment>
<evidence type="ECO:0000313" key="10">
    <source>
        <dbReference type="EMBL" id="QJD78122.1"/>
    </source>
</evidence>
<keyword evidence="7 9" id="KW-0472">Membrane</keyword>
<feature type="transmembrane region" description="Helical" evidence="9">
    <location>
        <begin position="145"/>
        <end position="164"/>
    </location>
</feature>
<dbReference type="UniPathway" id="UPA00834">
    <property type="reaction ID" value="UER00712"/>
</dbReference>
<name>A0A7L5DKS6_9BACT</name>
<dbReference type="Gene3D" id="1.10.357.140">
    <property type="entry name" value="UbiA prenyltransferase"/>
    <property type="match status" value="1"/>
</dbReference>
<feature type="transmembrane region" description="Helical" evidence="9">
    <location>
        <begin position="269"/>
        <end position="290"/>
    </location>
</feature>
<dbReference type="PANTHER" id="PTHR43448:SF2">
    <property type="entry name" value="PROTOHEME IX FARNESYLTRANSFERASE, MITOCHONDRIAL"/>
    <property type="match status" value="1"/>
</dbReference>
<feature type="transmembrane region" description="Helical" evidence="9">
    <location>
        <begin position="21"/>
        <end position="40"/>
    </location>
</feature>
<dbReference type="InterPro" id="IPR000537">
    <property type="entry name" value="UbiA_prenyltransferase"/>
</dbReference>
<comment type="miscellaneous">
    <text evidence="9">Carbon 2 of the heme B porphyrin ring is defined according to the Fischer nomenclature.</text>
</comment>
<evidence type="ECO:0000256" key="4">
    <source>
        <dbReference type="ARBA" id="ARBA00022692"/>
    </source>
</evidence>
<dbReference type="GO" id="GO:0008495">
    <property type="term" value="F:protoheme IX farnesyltransferase activity"/>
    <property type="evidence" value="ECO:0007669"/>
    <property type="project" value="UniProtKB-UniRule"/>
</dbReference>
<dbReference type="EC" id="2.5.1.141" evidence="9"/>
<evidence type="ECO:0000313" key="11">
    <source>
        <dbReference type="Proteomes" id="UP000501128"/>
    </source>
</evidence>
<evidence type="ECO:0000256" key="6">
    <source>
        <dbReference type="ARBA" id="ARBA00023133"/>
    </source>
</evidence>
<feature type="transmembrane region" description="Helical" evidence="9">
    <location>
        <begin position="92"/>
        <end position="114"/>
    </location>
</feature>
<dbReference type="InterPro" id="IPR044878">
    <property type="entry name" value="UbiA_sf"/>
</dbReference>
<dbReference type="Proteomes" id="UP000501128">
    <property type="component" value="Chromosome"/>
</dbReference>
<feature type="transmembrane region" description="Helical" evidence="9">
    <location>
        <begin position="120"/>
        <end position="138"/>
    </location>
</feature>
<gene>
    <name evidence="10" type="primary">cyoE</name>
    <name evidence="9" type="synonym">ctaB</name>
    <name evidence="10" type="ORF">HH216_06575</name>
</gene>
<reference evidence="10 11" key="1">
    <citation type="submission" date="2020-04" db="EMBL/GenBank/DDBJ databases">
        <title>Genome sequencing of novel species.</title>
        <authorList>
            <person name="Heo J."/>
            <person name="Kim S.-J."/>
            <person name="Kim J.-S."/>
            <person name="Hong S.-B."/>
            <person name="Kwon S.-W."/>
        </authorList>
    </citation>
    <scope>NUCLEOTIDE SEQUENCE [LARGE SCALE GENOMIC DNA]</scope>
    <source>
        <strain evidence="10 11">CJU-R4</strain>
    </source>
</reference>
<dbReference type="NCBIfam" id="TIGR01473">
    <property type="entry name" value="cyoE_ctaB"/>
    <property type="match status" value="1"/>
</dbReference>
<comment type="catalytic activity">
    <reaction evidence="8 9">
        <text>heme b + (2E,6E)-farnesyl diphosphate + H2O = Fe(II)-heme o + diphosphate</text>
        <dbReference type="Rhea" id="RHEA:28070"/>
        <dbReference type="ChEBI" id="CHEBI:15377"/>
        <dbReference type="ChEBI" id="CHEBI:33019"/>
        <dbReference type="ChEBI" id="CHEBI:60344"/>
        <dbReference type="ChEBI" id="CHEBI:60530"/>
        <dbReference type="ChEBI" id="CHEBI:175763"/>
        <dbReference type="EC" id="2.5.1.141"/>
    </reaction>
</comment>
<dbReference type="GO" id="GO:0005886">
    <property type="term" value="C:plasma membrane"/>
    <property type="evidence" value="ECO:0007669"/>
    <property type="project" value="UniProtKB-SubCell"/>
</dbReference>
<dbReference type="CDD" id="cd13957">
    <property type="entry name" value="PT_UbiA_Cox10"/>
    <property type="match status" value="1"/>
</dbReference>
<keyword evidence="5 9" id="KW-1133">Transmembrane helix</keyword>
<evidence type="ECO:0000256" key="1">
    <source>
        <dbReference type="ARBA" id="ARBA00004141"/>
    </source>
</evidence>
<feature type="transmembrane region" description="Helical" evidence="9">
    <location>
        <begin position="46"/>
        <end position="71"/>
    </location>
</feature>
<comment type="function">
    <text evidence="9">Converts heme B (protoheme IX) to heme O by substitution of the vinyl group on carbon 2 of heme B porphyrin ring with a hydroxyethyl farnesyl side group.</text>
</comment>
<evidence type="ECO:0000256" key="8">
    <source>
        <dbReference type="ARBA" id="ARBA00047690"/>
    </source>
</evidence>
<dbReference type="RefSeq" id="WP_169550065.1">
    <property type="nucleotide sequence ID" value="NZ_CP051677.1"/>
</dbReference>
<keyword evidence="6 9" id="KW-0350">Heme biosynthesis</keyword>
<dbReference type="KEGG" id="srho:HH216_06575"/>
<dbReference type="Pfam" id="PF01040">
    <property type="entry name" value="UbiA"/>
    <property type="match status" value="1"/>
</dbReference>
<proteinExistence type="inferred from homology"/>
<sequence>MERVVLVKEFVAERLAVYVELIKLKLTLAVVFSGVFGYCLASDTILWWKIAVLVIASIAITGSANIINQIIEKDSDRFMKRTAVRPLPTGRATVAEAAWVSFLLFSLSVFLFIYVFNVRAAALAVLSLLLYGFVYTPLKKQGQIAVFIGALPGAFPPMIGWVAATNQFGWAPGILFAIQFFWQFPHFWAIGWLAFDEYKKAGIQMMPGKAKDADTAFRIMLYTLFLVPIGWLPYMLGMTGIHSAFVAMIGGILFLAQTFHLMRTCTDKAALQMMFGSLIYLPVVQIVYLLDKV</sequence>
<evidence type="ECO:0000256" key="2">
    <source>
        <dbReference type="ARBA" id="ARBA00022475"/>
    </source>
</evidence>
<keyword evidence="2 9" id="KW-1003">Cell membrane</keyword>
<comment type="pathway">
    <text evidence="9">Porphyrin-containing compound metabolism; heme O biosynthesis; heme O from protoheme: step 1/1.</text>
</comment>
<keyword evidence="3 9" id="KW-0808">Transferase</keyword>
<keyword evidence="11" id="KW-1185">Reference proteome</keyword>
<dbReference type="GO" id="GO:0048034">
    <property type="term" value="P:heme O biosynthetic process"/>
    <property type="evidence" value="ECO:0007669"/>
    <property type="project" value="UniProtKB-UniRule"/>
</dbReference>
<dbReference type="AlphaFoldDB" id="A0A7L5DKS6"/>
<dbReference type="EMBL" id="CP051677">
    <property type="protein sequence ID" value="QJD78122.1"/>
    <property type="molecule type" value="Genomic_DNA"/>
</dbReference>
<feature type="transmembrane region" description="Helical" evidence="9">
    <location>
        <begin position="216"/>
        <end position="234"/>
    </location>
</feature>
<protein>
    <recommendedName>
        <fullName evidence="9">Protoheme IX farnesyltransferase</fullName>
        <ecNumber evidence="9">2.5.1.141</ecNumber>
    </recommendedName>
    <alternativeName>
        <fullName evidence="9">Heme B farnesyltransferase</fullName>
    </alternativeName>
    <alternativeName>
        <fullName evidence="9">Heme O synthase</fullName>
    </alternativeName>
</protein>
<dbReference type="InterPro" id="IPR006369">
    <property type="entry name" value="Protohaem_IX_farnesylTrfase"/>
</dbReference>
<dbReference type="GO" id="GO:0006784">
    <property type="term" value="P:heme A biosynthetic process"/>
    <property type="evidence" value="ECO:0007669"/>
    <property type="project" value="TreeGrafter"/>
</dbReference>
<evidence type="ECO:0000256" key="9">
    <source>
        <dbReference type="HAMAP-Rule" id="MF_00154"/>
    </source>
</evidence>
<dbReference type="PANTHER" id="PTHR43448">
    <property type="entry name" value="PROTOHEME IX FARNESYLTRANSFERASE, MITOCHONDRIAL"/>
    <property type="match status" value="1"/>
</dbReference>
<keyword evidence="4 9" id="KW-0812">Transmembrane</keyword>